<gene>
    <name evidence="1" type="ORF">CHS0354_014674</name>
</gene>
<keyword evidence="2" id="KW-1185">Reference proteome</keyword>
<dbReference type="Proteomes" id="UP001195483">
    <property type="component" value="Unassembled WGS sequence"/>
</dbReference>
<name>A0AAE0SPQ4_9BIVA</name>
<evidence type="ECO:0000313" key="1">
    <source>
        <dbReference type="EMBL" id="KAK3595850.1"/>
    </source>
</evidence>
<dbReference type="AlphaFoldDB" id="A0AAE0SPQ4"/>
<dbReference type="EMBL" id="JAEAOA010000900">
    <property type="protein sequence ID" value="KAK3595850.1"/>
    <property type="molecule type" value="Genomic_DNA"/>
</dbReference>
<accession>A0AAE0SPQ4</accession>
<reference evidence="1" key="2">
    <citation type="journal article" date="2021" name="Genome Biol. Evol.">
        <title>Developing a high-quality reference genome for a parasitic bivalve with doubly uniparental inheritance (Bivalvia: Unionida).</title>
        <authorList>
            <person name="Smith C.H."/>
        </authorList>
    </citation>
    <scope>NUCLEOTIDE SEQUENCE</scope>
    <source>
        <strain evidence="1">CHS0354</strain>
        <tissue evidence="1">Mantle</tissue>
    </source>
</reference>
<reference evidence="1" key="1">
    <citation type="journal article" date="2021" name="Genome Biol. Evol.">
        <title>A High-Quality Reference Genome for a Parasitic Bivalve with Doubly Uniparental Inheritance (Bivalvia: Unionida).</title>
        <authorList>
            <person name="Smith C.H."/>
        </authorList>
    </citation>
    <scope>NUCLEOTIDE SEQUENCE</scope>
    <source>
        <strain evidence="1">CHS0354</strain>
    </source>
</reference>
<organism evidence="1 2">
    <name type="scientific">Potamilus streckersoni</name>
    <dbReference type="NCBI Taxonomy" id="2493646"/>
    <lineage>
        <taxon>Eukaryota</taxon>
        <taxon>Metazoa</taxon>
        <taxon>Spiralia</taxon>
        <taxon>Lophotrochozoa</taxon>
        <taxon>Mollusca</taxon>
        <taxon>Bivalvia</taxon>
        <taxon>Autobranchia</taxon>
        <taxon>Heteroconchia</taxon>
        <taxon>Palaeoheterodonta</taxon>
        <taxon>Unionida</taxon>
        <taxon>Unionoidea</taxon>
        <taxon>Unionidae</taxon>
        <taxon>Ambleminae</taxon>
        <taxon>Lampsilini</taxon>
        <taxon>Potamilus</taxon>
    </lineage>
</organism>
<proteinExistence type="predicted"/>
<evidence type="ECO:0000313" key="2">
    <source>
        <dbReference type="Proteomes" id="UP001195483"/>
    </source>
</evidence>
<comment type="caution">
    <text evidence="1">The sequence shown here is derived from an EMBL/GenBank/DDBJ whole genome shotgun (WGS) entry which is preliminary data.</text>
</comment>
<reference evidence="1" key="3">
    <citation type="submission" date="2023-05" db="EMBL/GenBank/DDBJ databases">
        <authorList>
            <person name="Smith C.H."/>
        </authorList>
    </citation>
    <scope>NUCLEOTIDE SEQUENCE</scope>
    <source>
        <strain evidence="1">CHS0354</strain>
        <tissue evidence="1">Mantle</tissue>
    </source>
</reference>
<sequence length="82" mass="9415">MTTLIKLIIDRLNSHQDKYNSLHEFGSAVAYTDAVRDTVARDILSRDVFTIADPDDIQPVKELYSDLHKIIVFVTFKSMEKT</sequence>
<protein>
    <submittedName>
        <fullName evidence="1">Uncharacterized protein</fullName>
    </submittedName>
</protein>